<proteinExistence type="predicted"/>
<accession>A0A2N5WBT0</accession>
<organism evidence="2 3">
    <name type="scientific">Lactococcus lactis subsp. lactis</name>
    <name type="common">Streptococcus lactis</name>
    <dbReference type="NCBI Taxonomy" id="1360"/>
    <lineage>
        <taxon>Bacteria</taxon>
        <taxon>Bacillati</taxon>
        <taxon>Bacillota</taxon>
        <taxon>Bacilli</taxon>
        <taxon>Lactobacillales</taxon>
        <taxon>Streptococcaceae</taxon>
        <taxon>Lactococcus</taxon>
    </lineage>
</organism>
<sequence>MFYFLTSFVPIYLPINSSDKMSVNDEKILALMLLLLIISAVIGTLFSKFNGHDIGDSILLGGGIGLLVMGFIELLIWIIITLL</sequence>
<reference evidence="3" key="1">
    <citation type="submission" date="2016-08" db="EMBL/GenBank/DDBJ databases">
        <title>Comparative genomics of Lactococcus lactis strain WFLU12 isolated from the gastrointestinal tract of wild olive flounder (Paralichythys olivaceus).</title>
        <authorList>
            <person name="Nguyen T.L."/>
            <person name="Kim D.-H."/>
        </authorList>
    </citation>
    <scope>NUCLEOTIDE SEQUENCE [LARGE SCALE GENOMIC DNA]</scope>
    <source>
        <strain evidence="3">WFLU12</strain>
    </source>
</reference>
<keyword evidence="1" id="KW-1133">Transmembrane helix</keyword>
<evidence type="ECO:0000256" key="1">
    <source>
        <dbReference type="SAM" id="Phobius"/>
    </source>
</evidence>
<dbReference type="EMBL" id="PKRZ01000001">
    <property type="protein sequence ID" value="PLW59686.1"/>
    <property type="molecule type" value="Genomic_DNA"/>
</dbReference>
<comment type="caution">
    <text evidence="2">The sequence shown here is derived from an EMBL/GenBank/DDBJ whole genome shotgun (WGS) entry which is preliminary data.</text>
</comment>
<evidence type="ECO:0000313" key="2">
    <source>
        <dbReference type="EMBL" id="PLW59686.1"/>
    </source>
</evidence>
<feature type="transmembrane region" description="Helical" evidence="1">
    <location>
        <begin position="28"/>
        <end position="46"/>
    </location>
</feature>
<dbReference type="AlphaFoldDB" id="A0A2N5WBT0"/>
<gene>
    <name evidence="2" type="ORF">CYU10_000561</name>
</gene>
<feature type="transmembrane region" description="Helical" evidence="1">
    <location>
        <begin position="58"/>
        <end position="80"/>
    </location>
</feature>
<protein>
    <submittedName>
        <fullName evidence="2">Uncharacterized protein</fullName>
    </submittedName>
</protein>
<evidence type="ECO:0000313" key="3">
    <source>
        <dbReference type="Proteomes" id="UP000234865"/>
    </source>
</evidence>
<keyword evidence="1" id="KW-0472">Membrane</keyword>
<keyword evidence="1" id="KW-0812">Transmembrane</keyword>
<name>A0A2N5WBT0_LACLL</name>
<dbReference type="RefSeq" id="WP_095586520.1">
    <property type="nucleotide sequence ID" value="NZ_CP191279.1"/>
</dbReference>
<dbReference type="Proteomes" id="UP000234865">
    <property type="component" value="Unassembled WGS sequence"/>
</dbReference>